<evidence type="ECO:0000259" key="8">
    <source>
        <dbReference type="PROSITE" id="PS50893"/>
    </source>
</evidence>
<keyword evidence="10" id="KW-1185">Reference proteome</keyword>
<accession>A0ABS7NGH3</accession>
<evidence type="ECO:0000256" key="6">
    <source>
        <dbReference type="ARBA" id="ARBA00022967"/>
    </source>
</evidence>
<evidence type="ECO:0000256" key="2">
    <source>
        <dbReference type="ARBA" id="ARBA00022475"/>
    </source>
</evidence>
<dbReference type="PANTHER" id="PTHR42781:SF1">
    <property type="entry name" value="THIAMINE IMPORT ATP-BINDING PROTEIN THIQ"/>
    <property type="match status" value="1"/>
</dbReference>
<protein>
    <submittedName>
        <fullName evidence="9">ATP-binding cassette domain-containing protein</fullName>
    </submittedName>
</protein>
<sequence>MLRLENCRIMNGDYAVEADLEISPGACAAVIGPSGAGKSTLVEAIAGFLPVTRGRIFWNGSDLTNSPPGKRPVAMLFQDGNLFPHLTVAQNVGLGLHANLRLSQSERSQVEAALERVGLSGMGGRKPAALSGGQQSRVALARVLVQGRQILLLDEPFAALGPALKAGMLDLVAELTRESGATVLMVSHDPDDARRIADQVVLVADGKAHPPEPAAELLDNPPPALKAYLG</sequence>
<dbReference type="InterPro" id="IPR027417">
    <property type="entry name" value="P-loop_NTPase"/>
</dbReference>
<dbReference type="Gene3D" id="3.40.50.300">
    <property type="entry name" value="P-loop containing nucleotide triphosphate hydrolases"/>
    <property type="match status" value="1"/>
</dbReference>
<evidence type="ECO:0000313" key="9">
    <source>
        <dbReference type="EMBL" id="MBY6140275.1"/>
    </source>
</evidence>
<keyword evidence="4" id="KW-0547">Nucleotide-binding</keyword>
<evidence type="ECO:0000256" key="4">
    <source>
        <dbReference type="ARBA" id="ARBA00022741"/>
    </source>
</evidence>
<keyword evidence="1" id="KW-0813">Transport</keyword>
<dbReference type="PROSITE" id="PS50893">
    <property type="entry name" value="ABC_TRANSPORTER_2"/>
    <property type="match status" value="1"/>
</dbReference>
<dbReference type="EMBL" id="JAHVJA010000004">
    <property type="protein sequence ID" value="MBY6140275.1"/>
    <property type="molecule type" value="Genomic_DNA"/>
</dbReference>
<dbReference type="PROSITE" id="PS00211">
    <property type="entry name" value="ABC_TRANSPORTER_1"/>
    <property type="match status" value="1"/>
</dbReference>
<evidence type="ECO:0000313" key="10">
    <source>
        <dbReference type="Proteomes" id="UP000766629"/>
    </source>
</evidence>
<dbReference type="Pfam" id="PF00005">
    <property type="entry name" value="ABC_tran"/>
    <property type="match status" value="1"/>
</dbReference>
<evidence type="ECO:0000256" key="3">
    <source>
        <dbReference type="ARBA" id="ARBA00022519"/>
    </source>
</evidence>
<dbReference type="SUPFAM" id="SSF52540">
    <property type="entry name" value="P-loop containing nucleoside triphosphate hydrolases"/>
    <property type="match status" value="1"/>
</dbReference>
<keyword evidence="3" id="KW-0997">Cell inner membrane</keyword>
<dbReference type="PANTHER" id="PTHR42781">
    <property type="entry name" value="SPERMIDINE/PUTRESCINE IMPORT ATP-BINDING PROTEIN POTA"/>
    <property type="match status" value="1"/>
</dbReference>
<evidence type="ECO:0000256" key="5">
    <source>
        <dbReference type="ARBA" id="ARBA00022840"/>
    </source>
</evidence>
<keyword evidence="5 9" id="KW-0067">ATP-binding</keyword>
<proteinExistence type="predicted"/>
<evidence type="ECO:0000256" key="1">
    <source>
        <dbReference type="ARBA" id="ARBA00022448"/>
    </source>
</evidence>
<feature type="domain" description="ABC transporter" evidence="8">
    <location>
        <begin position="2"/>
        <end position="230"/>
    </location>
</feature>
<comment type="caution">
    <text evidence="9">The sequence shown here is derived from an EMBL/GenBank/DDBJ whole genome shotgun (WGS) entry which is preliminary data.</text>
</comment>
<reference evidence="9 10" key="1">
    <citation type="submission" date="2021-06" db="EMBL/GenBank/DDBJ databases">
        <title>50 bacteria genomes isolated from Dapeng, Shenzhen, China.</title>
        <authorList>
            <person name="Zheng W."/>
            <person name="Yu S."/>
            <person name="Huang Y."/>
        </authorList>
    </citation>
    <scope>NUCLEOTIDE SEQUENCE [LARGE SCALE GENOMIC DNA]</scope>
    <source>
        <strain evidence="9 10">DP1N14-2</strain>
    </source>
</reference>
<dbReference type="InterPro" id="IPR003593">
    <property type="entry name" value="AAA+_ATPase"/>
</dbReference>
<dbReference type="SMART" id="SM00382">
    <property type="entry name" value="AAA"/>
    <property type="match status" value="1"/>
</dbReference>
<dbReference type="GO" id="GO:0005524">
    <property type="term" value="F:ATP binding"/>
    <property type="evidence" value="ECO:0007669"/>
    <property type="project" value="UniProtKB-KW"/>
</dbReference>
<organism evidence="9 10">
    <name type="scientific">Leisingera daeponensis</name>
    <dbReference type="NCBI Taxonomy" id="405746"/>
    <lineage>
        <taxon>Bacteria</taxon>
        <taxon>Pseudomonadati</taxon>
        <taxon>Pseudomonadota</taxon>
        <taxon>Alphaproteobacteria</taxon>
        <taxon>Rhodobacterales</taxon>
        <taxon>Roseobacteraceae</taxon>
        <taxon>Leisingera</taxon>
    </lineage>
</organism>
<dbReference type="InterPro" id="IPR003439">
    <property type="entry name" value="ABC_transporter-like_ATP-bd"/>
</dbReference>
<keyword evidence="2" id="KW-1003">Cell membrane</keyword>
<dbReference type="InterPro" id="IPR050093">
    <property type="entry name" value="ABC_SmlMolc_Importer"/>
</dbReference>
<dbReference type="Proteomes" id="UP000766629">
    <property type="component" value="Unassembled WGS sequence"/>
</dbReference>
<gene>
    <name evidence="9" type="ORF">KUV26_12580</name>
</gene>
<keyword evidence="7" id="KW-0472">Membrane</keyword>
<dbReference type="RefSeq" id="WP_222503741.1">
    <property type="nucleotide sequence ID" value="NZ_JAHVJA010000004.1"/>
</dbReference>
<evidence type="ECO:0000256" key="7">
    <source>
        <dbReference type="ARBA" id="ARBA00023136"/>
    </source>
</evidence>
<keyword evidence="6" id="KW-1278">Translocase</keyword>
<name>A0ABS7NGH3_9RHOB</name>
<dbReference type="InterPro" id="IPR017871">
    <property type="entry name" value="ABC_transporter-like_CS"/>
</dbReference>